<dbReference type="Gene3D" id="2.60.120.10">
    <property type="entry name" value="Jelly Rolls"/>
    <property type="match status" value="2"/>
</dbReference>
<dbReference type="OrthoDB" id="321327at2"/>
<dbReference type="PANTHER" id="PTHR43212">
    <property type="entry name" value="QUERCETIN 2,3-DIOXYGENASE"/>
    <property type="match status" value="1"/>
</dbReference>
<organism evidence="2 3">
    <name type="scientific">Fibrisoma montanum</name>
    <dbReference type="NCBI Taxonomy" id="2305895"/>
    <lineage>
        <taxon>Bacteria</taxon>
        <taxon>Pseudomonadati</taxon>
        <taxon>Bacteroidota</taxon>
        <taxon>Cytophagia</taxon>
        <taxon>Cytophagales</taxon>
        <taxon>Spirosomataceae</taxon>
        <taxon>Fibrisoma</taxon>
    </lineage>
</organism>
<accession>A0A418M6U3</accession>
<evidence type="ECO:0000313" key="2">
    <source>
        <dbReference type="EMBL" id="RIV21637.1"/>
    </source>
</evidence>
<dbReference type="EMBL" id="QXED01000005">
    <property type="protein sequence ID" value="RIV21637.1"/>
    <property type="molecule type" value="Genomic_DNA"/>
</dbReference>
<evidence type="ECO:0000259" key="1">
    <source>
        <dbReference type="Pfam" id="PF17954"/>
    </source>
</evidence>
<reference evidence="2 3" key="1">
    <citation type="submission" date="2018-08" db="EMBL/GenBank/DDBJ databases">
        <title>Fibrisoma montanum sp. nov., isolated from Danxia mountain soil.</title>
        <authorList>
            <person name="Huang Y."/>
        </authorList>
    </citation>
    <scope>NUCLEOTIDE SEQUENCE [LARGE SCALE GENOMIC DNA]</scope>
    <source>
        <strain evidence="2 3">HYT19</strain>
    </source>
</reference>
<dbReference type="Proteomes" id="UP000283523">
    <property type="component" value="Unassembled WGS sequence"/>
</dbReference>
<sequence>MPTTTQAHIYLADQRGCSETDVSRSFHTLNYGQYVAEGREPFGPLRLLNDETVSPQAGLTYQVDQPTDVLLLPVSGAVELNHPRNELVWPGQLVRLSLPAGASYTVSNPYETEPVNFLHYWVTNPGGSGAPGYQSTAFDPTTRNTLLPLFDPNAAPASGRLFLGRYDGREEGTYSIDGPDRGVFVFVLQGVFEVANRLLHEKDGLALWCEPGDDIDFEALSNDSLLCLLAVPLPH</sequence>
<keyword evidence="3" id="KW-1185">Reference proteome</keyword>
<dbReference type="RefSeq" id="WP_119669428.1">
    <property type="nucleotide sequence ID" value="NZ_QXED01000005.1"/>
</dbReference>
<dbReference type="PANTHER" id="PTHR43212:SF3">
    <property type="entry name" value="QUERCETIN 2,3-DIOXYGENASE"/>
    <property type="match status" value="1"/>
</dbReference>
<dbReference type="InterPro" id="IPR041602">
    <property type="entry name" value="Quercetinase_C"/>
</dbReference>
<feature type="domain" description="Quercetin 2,3-dioxygenase C-terminal cupin" evidence="1">
    <location>
        <begin position="160"/>
        <end position="226"/>
    </location>
</feature>
<dbReference type="InterPro" id="IPR014710">
    <property type="entry name" value="RmlC-like_jellyroll"/>
</dbReference>
<dbReference type="Pfam" id="PF17954">
    <property type="entry name" value="Pirin_C_2"/>
    <property type="match status" value="1"/>
</dbReference>
<dbReference type="InterPro" id="IPR012093">
    <property type="entry name" value="Pirin"/>
</dbReference>
<protein>
    <submittedName>
        <fullName evidence="2">Pirin</fullName>
    </submittedName>
</protein>
<gene>
    <name evidence="2" type="ORF">DYU11_19775</name>
</gene>
<comment type="caution">
    <text evidence="2">The sequence shown here is derived from an EMBL/GenBank/DDBJ whole genome shotgun (WGS) entry which is preliminary data.</text>
</comment>
<dbReference type="AlphaFoldDB" id="A0A418M6U3"/>
<dbReference type="InterPro" id="IPR011051">
    <property type="entry name" value="RmlC_Cupin_sf"/>
</dbReference>
<proteinExistence type="predicted"/>
<evidence type="ECO:0000313" key="3">
    <source>
        <dbReference type="Proteomes" id="UP000283523"/>
    </source>
</evidence>
<dbReference type="SUPFAM" id="SSF51182">
    <property type="entry name" value="RmlC-like cupins"/>
    <property type="match status" value="1"/>
</dbReference>
<name>A0A418M6U3_9BACT</name>